<dbReference type="EMBL" id="MU274900">
    <property type="protein sequence ID" value="KAI0094342.1"/>
    <property type="molecule type" value="Genomic_DNA"/>
</dbReference>
<accession>A0ACB8UIT3</accession>
<sequence length="236" mass="27991">MTLPGYLLVFGEPGAGVTEDEFRDWYDNEHVPLRVAIPAFQSWARWKAVDDQKPTWAATYDLTTYHDTLQPPYTTLAETRSDREKQVLKNVDTLERRTYEAYEGNDKYPKSALLFDPGDHNKFLQIVSADVKPELEEEFNKWYDEDHIPKIATIPGWVRSRRFVLKDWTRGGVEGSKDQTPVPKWLAVHEYVDLEWQKDPESKKMFDNEWTRRINAEVITKKEMRIVSFYRDWKRE</sequence>
<evidence type="ECO:0000313" key="2">
    <source>
        <dbReference type="Proteomes" id="UP001055072"/>
    </source>
</evidence>
<dbReference type="Proteomes" id="UP001055072">
    <property type="component" value="Unassembled WGS sequence"/>
</dbReference>
<evidence type="ECO:0000313" key="1">
    <source>
        <dbReference type="EMBL" id="KAI0094342.1"/>
    </source>
</evidence>
<proteinExistence type="predicted"/>
<organism evidence="1 2">
    <name type="scientific">Irpex rosettiformis</name>
    <dbReference type="NCBI Taxonomy" id="378272"/>
    <lineage>
        <taxon>Eukaryota</taxon>
        <taxon>Fungi</taxon>
        <taxon>Dikarya</taxon>
        <taxon>Basidiomycota</taxon>
        <taxon>Agaricomycotina</taxon>
        <taxon>Agaricomycetes</taxon>
        <taxon>Polyporales</taxon>
        <taxon>Irpicaceae</taxon>
        <taxon>Irpex</taxon>
    </lineage>
</organism>
<gene>
    <name evidence="1" type="ORF">BDY19DRAFT_912317</name>
</gene>
<comment type="caution">
    <text evidence="1">The sequence shown here is derived from an EMBL/GenBank/DDBJ whole genome shotgun (WGS) entry which is preliminary data.</text>
</comment>
<reference evidence="1" key="1">
    <citation type="journal article" date="2021" name="Environ. Microbiol.">
        <title>Gene family expansions and transcriptome signatures uncover fungal adaptations to wood decay.</title>
        <authorList>
            <person name="Hage H."/>
            <person name="Miyauchi S."/>
            <person name="Viragh M."/>
            <person name="Drula E."/>
            <person name="Min B."/>
            <person name="Chaduli D."/>
            <person name="Navarro D."/>
            <person name="Favel A."/>
            <person name="Norest M."/>
            <person name="Lesage-Meessen L."/>
            <person name="Balint B."/>
            <person name="Merenyi Z."/>
            <person name="de Eugenio L."/>
            <person name="Morin E."/>
            <person name="Martinez A.T."/>
            <person name="Baldrian P."/>
            <person name="Stursova M."/>
            <person name="Martinez M.J."/>
            <person name="Novotny C."/>
            <person name="Magnuson J.K."/>
            <person name="Spatafora J.W."/>
            <person name="Maurice S."/>
            <person name="Pangilinan J."/>
            <person name="Andreopoulos W."/>
            <person name="LaButti K."/>
            <person name="Hundley H."/>
            <person name="Na H."/>
            <person name="Kuo A."/>
            <person name="Barry K."/>
            <person name="Lipzen A."/>
            <person name="Henrissat B."/>
            <person name="Riley R."/>
            <person name="Ahrendt S."/>
            <person name="Nagy L.G."/>
            <person name="Grigoriev I.V."/>
            <person name="Martin F."/>
            <person name="Rosso M.N."/>
        </authorList>
    </citation>
    <scope>NUCLEOTIDE SEQUENCE</scope>
    <source>
        <strain evidence="1">CBS 384.51</strain>
    </source>
</reference>
<name>A0ACB8UIT3_9APHY</name>
<keyword evidence="2" id="KW-1185">Reference proteome</keyword>
<protein>
    <submittedName>
        <fullName evidence="1">Uncharacterized protein</fullName>
    </submittedName>
</protein>